<gene>
    <name evidence="1" type="ORF">OIU74_015025</name>
</gene>
<dbReference type="PANTHER" id="PTHR33928">
    <property type="entry name" value="POLYGALACTURONASE QRT3"/>
    <property type="match status" value="1"/>
</dbReference>
<evidence type="ECO:0000313" key="2">
    <source>
        <dbReference type="Proteomes" id="UP001151752"/>
    </source>
</evidence>
<organism evidence="1 2">
    <name type="scientific">Salix koriyanagi</name>
    <dbReference type="NCBI Taxonomy" id="2511006"/>
    <lineage>
        <taxon>Eukaryota</taxon>
        <taxon>Viridiplantae</taxon>
        <taxon>Streptophyta</taxon>
        <taxon>Embryophyta</taxon>
        <taxon>Tracheophyta</taxon>
        <taxon>Spermatophyta</taxon>
        <taxon>Magnoliopsida</taxon>
        <taxon>eudicotyledons</taxon>
        <taxon>Gunneridae</taxon>
        <taxon>Pentapetalae</taxon>
        <taxon>rosids</taxon>
        <taxon>fabids</taxon>
        <taxon>Malpighiales</taxon>
        <taxon>Salicaceae</taxon>
        <taxon>Saliceae</taxon>
        <taxon>Salix</taxon>
    </lineage>
</organism>
<dbReference type="AlphaFoldDB" id="A0A9Q0PX67"/>
<dbReference type="PANTHER" id="PTHR33928:SF2">
    <property type="entry name" value="PECTATE LYASE SUPERFAMILY PROTEIN DOMAIN-CONTAINING PROTEIN-RELATED"/>
    <property type="match status" value="1"/>
</dbReference>
<dbReference type="EMBL" id="JAPFFM010000017">
    <property type="protein sequence ID" value="KAJ6696039.1"/>
    <property type="molecule type" value="Genomic_DNA"/>
</dbReference>
<dbReference type="InterPro" id="IPR039279">
    <property type="entry name" value="QRT3-like"/>
</dbReference>
<proteinExistence type="predicted"/>
<evidence type="ECO:0000313" key="1">
    <source>
        <dbReference type="EMBL" id="KAJ6696039.1"/>
    </source>
</evidence>
<accession>A0A9Q0PX67</accession>
<sequence>MSLKSTVGKLTVAGNGTKWVADFSSVLIFPDKISNFQYSFYVRGVPTENVVHAVTDVSKNMVVVESNKVVDAVVSVEVDQSSMVEEINHL</sequence>
<dbReference type="GO" id="GO:0004650">
    <property type="term" value="F:polygalacturonase activity"/>
    <property type="evidence" value="ECO:0007669"/>
    <property type="project" value="InterPro"/>
</dbReference>
<reference evidence="1" key="2">
    <citation type="journal article" date="2023" name="Int. J. Mol. Sci.">
        <title>De Novo Assembly and Annotation of 11 Diverse Shrub Willow (Salix) Genomes Reveals Novel Gene Organization in Sex-Linked Regions.</title>
        <authorList>
            <person name="Hyden B."/>
            <person name="Feng K."/>
            <person name="Yates T.B."/>
            <person name="Jawdy S."/>
            <person name="Cereghino C."/>
            <person name="Smart L.B."/>
            <person name="Muchero W."/>
        </authorList>
    </citation>
    <scope>NUCLEOTIDE SEQUENCE</scope>
    <source>
        <tissue evidence="1">Shoot tip</tissue>
    </source>
</reference>
<protein>
    <submittedName>
        <fullName evidence="1">POLYGALACTURONASE QRT3</fullName>
    </submittedName>
</protein>
<keyword evidence="2" id="KW-1185">Reference proteome</keyword>
<dbReference type="Proteomes" id="UP001151752">
    <property type="component" value="Chromosome 3"/>
</dbReference>
<reference evidence="1" key="1">
    <citation type="submission" date="2022-11" db="EMBL/GenBank/DDBJ databases">
        <authorList>
            <person name="Hyden B.L."/>
            <person name="Feng K."/>
            <person name="Yates T."/>
            <person name="Jawdy S."/>
            <person name="Smart L.B."/>
            <person name="Muchero W."/>
        </authorList>
    </citation>
    <scope>NUCLEOTIDE SEQUENCE</scope>
    <source>
        <tissue evidence="1">Shoot tip</tissue>
    </source>
</reference>
<name>A0A9Q0PX67_9ROSI</name>
<comment type="caution">
    <text evidence="1">The sequence shown here is derived from an EMBL/GenBank/DDBJ whole genome shotgun (WGS) entry which is preliminary data.</text>
</comment>